<keyword evidence="4" id="KW-0805">Transcription regulation</keyword>
<dbReference type="Pfam" id="PF00400">
    <property type="entry name" value="WD40"/>
    <property type="match status" value="5"/>
</dbReference>
<comment type="similarity">
    <text evidence="1">Belongs to the WD repeat TAF5 family.</text>
</comment>
<evidence type="ECO:0000256" key="6">
    <source>
        <dbReference type="PROSITE-ProRule" id="PRU00221"/>
    </source>
</evidence>
<protein>
    <recommendedName>
        <fullName evidence="9">TFIID subunit TAF5 NTD2 domain-containing protein</fullName>
    </recommendedName>
</protein>
<dbReference type="EMBL" id="CAJNOC010000035">
    <property type="protein sequence ID" value="CAF0708661.1"/>
    <property type="molecule type" value="Genomic_DNA"/>
</dbReference>
<dbReference type="Gene3D" id="1.25.40.500">
    <property type="entry name" value="TFIID subunit TAF5, NTD2 domain"/>
    <property type="match status" value="1"/>
</dbReference>
<reference evidence="10" key="1">
    <citation type="submission" date="2021-02" db="EMBL/GenBank/DDBJ databases">
        <authorList>
            <person name="Nowell W R."/>
        </authorList>
    </citation>
    <scope>NUCLEOTIDE SEQUENCE</scope>
    <source>
        <strain evidence="10">Ploen Becks lab</strain>
    </source>
</reference>
<dbReference type="InterPro" id="IPR007582">
    <property type="entry name" value="TFIID_NTD2"/>
</dbReference>
<dbReference type="Proteomes" id="UP000663879">
    <property type="component" value="Unassembled WGS sequence"/>
</dbReference>
<dbReference type="InterPro" id="IPR037264">
    <property type="entry name" value="TFIID_NTD2_sf"/>
</dbReference>
<dbReference type="OrthoDB" id="10266330at2759"/>
<dbReference type="AlphaFoldDB" id="A0A813M399"/>
<keyword evidence="3" id="KW-0677">Repeat</keyword>
<dbReference type="PANTHER" id="PTHR19848">
    <property type="entry name" value="WD40 REPEAT PROTEIN"/>
    <property type="match status" value="1"/>
</dbReference>
<evidence type="ECO:0000256" key="1">
    <source>
        <dbReference type="ARBA" id="ARBA00009435"/>
    </source>
</evidence>
<feature type="region of interest" description="Disordered" evidence="7">
    <location>
        <begin position="621"/>
        <end position="641"/>
    </location>
</feature>
<accession>A0A813M399</accession>
<keyword evidence="2 6" id="KW-0853">WD repeat</keyword>
<keyword evidence="11" id="KW-1185">Reference proteome</keyword>
<name>A0A813M399_9BILA</name>
<evidence type="ECO:0000256" key="8">
    <source>
        <dbReference type="SAM" id="Phobius"/>
    </source>
</evidence>
<feature type="repeat" description="WD" evidence="6">
    <location>
        <begin position="418"/>
        <end position="459"/>
    </location>
</feature>
<dbReference type="CDD" id="cd00200">
    <property type="entry name" value="WD40"/>
    <property type="match status" value="1"/>
</dbReference>
<dbReference type="PROSITE" id="PS00678">
    <property type="entry name" value="WD_REPEATS_1"/>
    <property type="match status" value="2"/>
</dbReference>
<dbReference type="InterPro" id="IPR036322">
    <property type="entry name" value="WD40_repeat_dom_sf"/>
</dbReference>
<gene>
    <name evidence="10" type="ORF">OXX778_LOCUS648</name>
</gene>
<evidence type="ECO:0000256" key="4">
    <source>
        <dbReference type="ARBA" id="ARBA00023015"/>
    </source>
</evidence>
<dbReference type="InterPro" id="IPR015943">
    <property type="entry name" value="WD40/YVTN_repeat-like_dom_sf"/>
</dbReference>
<feature type="compositionally biased region" description="Polar residues" evidence="7">
    <location>
        <begin position="625"/>
        <end position="637"/>
    </location>
</feature>
<evidence type="ECO:0000313" key="10">
    <source>
        <dbReference type="EMBL" id="CAF0708661.1"/>
    </source>
</evidence>
<feature type="repeat" description="WD" evidence="6">
    <location>
        <begin position="460"/>
        <end position="501"/>
    </location>
</feature>
<feature type="transmembrane region" description="Helical" evidence="8">
    <location>
        <begin position="105"/>
        <end position="123"/>
    </location>
</feature>
<dbReference type="SUPFAM" id="SSF160897">
    <property type="entry name" value="Taf5 N-terminal domain-like"/>
    <property type="match status" value="1"/>
</dbReference>
<keyword evidence="8" id="KW-0812">Transmembrane</keyword>
<evidence type="ECO:0000256" key="3">
    <source>
        <dbReference type="ARBA" id="ARBA00022737"/>
    </source>
</evidence>
<feature type="domain" description="TFIID subunit TAF5 NTD2" evidence="9">
    <location>
        <begin position="79"/>
        <end position="206"/>
    </location>
</feature>
<feature type="repeat" description="WD" evidence="6">
    <location>
        <begin position="331"/>
        <end position="365"/>
    </location>
</feature>
<dbReference type="Pfam" id="PF04494">
    <property type="entry name" value="TFIID_NTD2"/>
    <property type="match status" value="1"/>
</dbReference>
<dbReference type="PROSITE" id="PS50294">
    <property type="entry name" value="WD_REPEATS_REGION"/>
    <property type="match status" value="4"/>
</dbReference>
<dbReference type="PANTHER" id="PTHR19848:SF8">
    <property type="entry name" value="F-BOX AND WD REPEAT DOMAIN CONTAINING 7"/>
    <property type="match status" value="1"/>
</dbReference>
<evidence type="ECO:0000256" key="2">
    <source>
        <dbReference type="ARBA" id="ARBA00022574"/>
    </source>
</evidence>
<sequence>MKRIKAEEIQNSIQNHIKHRNICTYKSFLSQIDVKPSVQSSLSNIIDMNLMALNDLSLIESTINDYYAFSLNSAWNSSELFSQFESLKNNLLNENIKIEKGNKELILFAMFVYISIDITLIGVEEHKTFINKNIDNLRNNLQLDQEQEILLESLKIFADTKNLSKSEIINKWHENKCRIKISEREWKEFINFLNNNKLHLLIGIININFQIVFDFNDLELDEEENVDSKYKILDDVKCEKIDIDYETSPNNINPKNLFECFKKIHSQPSRINGACYFYTDDFNNELTSSSFSPNLEYLSYSTENSVVNLFKLNEDLKLTNNKFYKNQIKLVSGHSGVVFKSKFTHDSKYLISCGEDGYSYLWKINDDVSQYPICAYSAHTYPVWDVETFSMLNLFSTCSKDGKACLWSFDRLYPLRVYCGHHSDVNCVKFHPNGVYLATGSNDKTVRLWSVQTSEFVRLFSGHRSRIFSLAFSPDGNYLASAGEDRKIKIWDLRTGGVLKELKGHTDIVHSLAFDNKSEILCSGGLDKTIKFWDLHQKGINLDPGKLIVKSPSNSNELIRSITLNCNVYSIITDVQNTFYVSGARKPKIEKPVNTSPPVTKPSPKIVKEEKKIFNERKLTPEQKPINNQTQSGSVVMSTRRRSAITTIQTSTPPQQPRAATFNFNLNNDDLYEV</sequence>
<keyword evidence="8" id="KW-1133">Transmembrane helix</keyword>
<dbReference type="PRINTS" id="PR00320">
    <property type="entry name" value="GPROTEINBRPT"/>
</dbReference>
<dbReference type="InterPro" id="IPR001680">
    <property type="entry name" value="WD40_rpt"/>
</dbReference>
<proteinExistence type="inferred from homology"/>
<feature type="repeat" description="WD" evidence="6">
    <location>
        <begin position="502"/>
        <end position="535"/>
    </location>
</feature>
<evidence type="ECO:0000259" key="9">
    <source>
        <dbReference type="Pfam" id="PF04494"/>
    </source>
</evidence>
<keyword evidence="8" id="KW-0472">Membrane</keyword>
<dbReference type="GO" id="GO:0005634">
    <property type="term" value="C:nucleus"/>
    <property type="evidence" value="ECO:0007669"/>
    <property type="project" value="UniProtKB-ARBA"/>
</dbReference>
<evidence type="ECO:0000256" key="5">
    <source>
        <dbReference type="ARBA" id="ARBA00023163"/>
    </source>
</evidence>
<dbReference type="InterPro" id="IPR020472">
    <property type="entry name" value="WD40_PAC1"/>
</dbReference>
<evidence type="ECO:0000256" key="7">
    <source>
        <dbReference type="SAM" id="MobiDB-lite"/>
    </source>
</evidence>
<keyword evidence="5" id="KW-0804">Transcription</keyword>
<dbReference type="Gene3D" id="2.130.10.10">
    <property type="entry name" value="YVTN repeat-like/Quinoprotein amine dehydrogenase"/>
    <property type="match status" value="2"/>
</dbReference>
<dbReference type="InterPro" id="IPR019775">
    <property type="entry name" value="WD40_repeat_CS"/>
</dbReference>
<organism evidence="10 11">
    <name type="scientific">Brachionus calyciflorus</name>
    <dbReference type="NCBI Taxonomy" id="104777"/>
    <lineage>
        <taxon>Eukaryota</taxon>
        <taxon>Metazoa</taxon>
        <taxon>Spiralia</taxon>
        <taxon>Gnathifera</taxon>
        <taxon>Rotifera</taxon>
        <taxon>Eurotatoria</taxon>
        <taxon>Monogononta</taxon>
        <taxon>Pseudotrocha</taxon>
        <taxon>Ploima</taxon>
        <taxon>Brachionidae</taxon>
        <taxon>Brachionus</taxon>
    </lineage>
</organism>
<dbReference type="PROSITE" id="PS50082">
    <property type="entry name" value="WD_REPEATS_2"/>
    <property type="match status" value="4"/>
</dbReference>
<comment type="caution">
    <text evidence="10">The sequence shown here is derived from an EMBL/GenBank/DDBJ whole genome shotgun (WGS) entry which is preliminary data.</text>
</comment>
<dbReference type="SUPFAM" id="SSF50978">
    <property type="entry name" value="WD40 repeat-like"/>
    <property type="match status" value="1"/>
</dbReference>
<dbReference type="SMART" id="SM00320">
    <property type="entry name" value="WD40"/>
    <property type="match status" value="6"/>
</dbReference>
<evidence type="ECO:0000313" key="11">
    <source>
        <dbReference type="Proteomes" id="UP000663879"/>
    </source>
</evidence>